<dbReference type="EMBL" id="AP024238">
    <property type="protein sequence ID" value="BCO28146.1"/>
    <property type="molecule type" value="Genomic_DNA"/>
</dbReference>
<proteinExistence type="predicted"/>
<gene>
    <name evidence="3" type="ORF">MIZ03_3043</name>
</gene>
<dbReference type="RefSeq" id="WP_223904129.1">
    <property type="nucleotide sequence ID" value="NZ_AP024238.1"/>
</dbReference>
<evidence type="ECO:0000313" key="3">
    <source>
        <dbReference type="EMBL" id="BCO28146.1"/>
    </source>
</evidence>
<keyword evidence="4" id="KW-1185">Reference proteome</keyword>
<feature type="region of interest" description="Disordered" evidence="1">
    <location>
        <begin position="281"/>
        <end position="320"/>
    </location>
</feature>
<dbReference type="InterPro" id="IPR014274">
    <property type="entry name" value="PPIase_EpsD"/>
</dbReference>
<evidence type="ECO:0000259" key="2">
    <source>
        <dbReference type="Pfam" id="PF13145"/>
    </source>
</evidence>
<evidence type="ECO:0000256" key="1">
    <source>
        <dbReference type="SAM" id="MobiDB-lite"/>
    </source>
</evidence>
<dbReference type="SUPFAM" id="SSF109998">
    <property type="entry name" value="Triger factor/SurA peptide-binding domain-like"/>
    <property type="match status" value="1"/>
</dbReference>
<dbReference type="NCBIfam" id="TIGR02925">
    <property type="entry name" value="cis_trans_EpsD"/>
    <property type="match status" value="1"/>
</dbReference>
<name>A0ABN6DBB0_9BURK</name>
<reference evidence="3 4" key="1">
    <citation type="journal article" date="2021" name="Microbiol. Spectr.">
        <title>A Single Bacterium Capable of Oxidation and Reduction of Iron at Circumneutral pH.</title>
        <authorList>
            <person name="Kato S."/>
            <person name="Ohkuma M."/>
        </authorList>
    </citation>
    <scope>NUCLEOTIDE SEQUENCE [LARGE SCALE GENOMIC DNA]</scope>
    <source>
        <strain evidence="3 4">MIZ03</strain>
    </source>
</reference>
<dbReference type="Gene3D" id="6.10.140.970">
    <property type="match status" value="1"/>
</dbReference>
<dbReference type="Proteomes" id="UP000824366">
    <property type="component" value="Chromosome"/>
</dbReference>
<dbReference type="Pfam" id="PF13145">
    <property type="entry name" value="Rotamase_2"/>
    <property type="match status" value="1"/>
</dbReference>
<sequence>MTMTYTPLKNYFLAGILLLGLSACGNKDNKSVATQVAVKVGSEEISVHQINQILSRTNTTGATPEVTRSMSREVLEKLIDQQLAVNKAIENKLDRAPETVAAIEAAKQDILARTYLQKIASALPKPTPDEAKKYYSEHPQLFAERRIFNIQEIVAPVSPGLVEQLRSMATAGKSMDEVAALLKSKDVKFNGGSASRPAEQIPLELLAKVHALKDGQSIVLDTPQAVTYLRLASSQSSPVDQVTALPRIEQFLSNQRATEAIAADIKQLRASTTITYMGEFAKSDTATPSPNTSINNKENTPVEPANKAQNAIEKGVAGLK</sequence>
<dbReference type="InterPro" id="IPR000297">
    <property type="entry name" value="PPIase_PpiC"/>
</dbReference>
<protein>
    <recommendedName>
        <fullName evidence="2">PpiC domain-containing protein</fullName>
    </recommendedName>
</protein>
<feature type="compositionally biased region" description="Polar residues" evidence="1">
    <location>
        <begin position="284"/>
        <end position="299"/>
    </location>
</feature>
<dbReference type="InterPro" id="IPR027304">
    <property type="entry name" value="Trigger_fact/SurA_dom_sf"/>
</dbReference>
<organism evidence="3 4">
    <name type="scientific">Rhodoferax lithotrophicus</name>
    <dbReference type="NCBI Taxonomy" id="2798804"/>
    <lineage>
        <taxon>Bacteria</taxon>
        <taxon>Pseudomonadati</taxon>
        <taxon>Pseudomonadota</taxon>
        <taxon>Betaproteobacteria</taxon>
        <taxon>Burkholderiales</taxon>
        <taxon>Comamonadaceae</taxon>
        <taxon>Rhodoferax</taxon>
    </lineage>
</organism>
<evidence type="ECO:0000313" key="4">
    <source>
        <dbReference type="Proteomes" id="UP000824366"/>
    </source>
</evidence>
<dbReference type="Gene3D" id="1.10.8.1040">
    <property type="match status" value="1"/>
</dbReference>
<feature type="domain" description="PpiC" evidence="2">
    <location>
        <begin position="126"/>
        <end position="236"/>
    </location>
</feature>
<accession>A0ABN6DBB0</accession>